<dbReference type="GO" id="GO:0030527">
    <property type="term" value="F:structural constituent of chromatin"/>
    <property type="evidence" value="ECO:0007669"/>
    <property type="project" value="InterPro"/>
</dbReference>
<dbReference type="KEGG" id="tsv:DSM104635_03555"/>
<dbReference type="InterPro" id="IPR010992">
    <property type="entry name" value="IHF-like_DNA-bd_dom_sf"/>
</dbReference>
<gene>
    <name evidence="6" type="primary">ihfA_2</name>
    <name evidence="6" type="ORF">DSM104635_03555</name>
</gene>
<evidence type="ECO:0000256" key="5">
    <source>
        <dbReference type="SAM" id="MobiDB-lite"/>
    </source>
</evidence>
<dbReference type="EMBL" id="CP047045">
    <property type="protein sequence ID" value="QGZ96694.1"/>
    <property type="molecule type" value="Genomic_DNA"/>
</dbReference>
<evidence type="ECO:0000256" key="2">
    <source>
        <dbReference type="ARBA" id="ARBA00023067"/>
    </source>
</evidence>
<evidence type="ECO:0000313" key="6">
    <source>
        <dbReference type="EMBL" id="QGZ96694.1"/>
    </source>
</evidence>
<dbReference type="RefSeq" id="WP_158767469.1">
    <property type="nucleotide sequence ID" value="NZ_CP047045.1"/>
</dbReference>
<sequence>MAKKAAKKAPKAKKAPARKKSAKKAAPAPAKAVKVTAVAGKTVTASALLQTIADHMGMKKSEAKTMVEGYTDVVKAYVLKGAKVKIGDIGMVMVRHRKARMGRNPQTGEPVKIKASKKLAFRQSSVMKAQVMGSR</sequence>
<dbReference type="SMART" id="SM00411">
    <property type="entry name" value="BHL"/>
    <property type="match status" value="1"/>
</dbReference>
<evidence type="ECO:0000256" key="1">
    <source>
        <dbReference type="ARBA" id="ARBA00010529"/>
    </source>
</evidence>
<protein>
    <submittedName>
        <fullName evidence="6">Integration host factor subunit alpha</fullName>
    </submittedName>
</protein>
<dbReference type="GO" id="GO:0003677">
    <property type="term" value="F:DNA binding"/>
    <property type="evidence" value="ECO:0007669"/>
    <property type="project" value="UniProtKB-KW"/>
</dbReference>
<dbReference type="GO" id="GO:0030261">
    <property type="term" value="P:chromosome condensation"/>
    <property type="evidence" value="ECO:0007669"/>
    <property type="project" value="UniProtKB-KW"/>
</dbReference>
<keyword evidence="3" id="KW-0238">DNA-binding</keyword>
<proteinExistence type="inferred from homology"/>
<dbReference type="SUPFAM" id="SSF47729">
    <property type="entry name" value="IHF-like DNA-binding proteins"/>
    <property type="match status" value="1"/>
</dbReference>
<reference evidence="7" key="1">
    <citation type="submission" date="2019-12" db="EMBL/GenBank/DDBJ databases">
        <title>Complete genome of Terracaulis silvestris 0127_4.</title>
        <authorList>
            <person name="Vieira S."/>
            <person name="Riedel T."/>
            <person name="Sproer C."/>
            <person name="Pascual J."/>
            <person name="Boedeker C."/>
            <person name="Overmann J."/>
        </authorList>
    </citation>
    <scope>NUCLEOTIDE SEQUENCE [LARGE SCALE GENOMIC DNA]</scope>
    <source>
        <strain evidence="7">0127_4</strain>
    </source>
</reference>
<dbReference type="GO" id="GO:0005829">
    <property type="term" value="C:cytosol"/>
    <property type="evidence" value="ECO:0007669"/>
    <property type="project" value="TreeGrafter"/>
</dbReference>
<dbReference type="Proteomes" id="UP000431269">
    <property type="component" value="Chromosome"/>
</dbReference>
<dbReference type="PANTHER" id="PTHR33175:SF3">
    <property type="entry name" value="DNA-BINDING PROTEIN HU-BETA"/>
    <property type="match status" value="1"/>
</dbReference>
<evidence type="ECO:0000256" key="3">
    <source>
        <dbReference type="ARBA" id="ARBA00023125"/>
    </source>
</evidence>
<dbReference type="PANTHER" id="PTHR33175">
    <property type="entry name" value="DNA-BINDING PROTEIN HU"/>
    <property type="match status" value="1"/>
</dbReference>
<evidence type="ECO:0000256" key="4">
    <source>
        <dbReference type="RuleBase" id="RU003939"/>
    </source>
</evidence>
<dbReference type="InterPro" id="IPR000119">
    <property type="entry name" value="Hist_DNA-bd"/>
</dbReference>
<name>A0A6I6MW93_9CAUL</name>
<feature type="compositionally biased region" description="Basic residues" evidence="5">
    <location>
        <begin position="1"/>
        <end position="23"/>
    </location>
</feature>
<dbReference type="Pfam" id="PF00216">
    <property type="entry name" value="Bac_DNA_binding"/>
    <property type="match status" value="1"/>
</dbReference>
<accession>A0A6I6MW93</accession>
<keyword evidence="2" id="KW-0226">DNA condensation</keyword>
<keyword evidence="7" id="KW-1185">Reference proteome</keyword>
<comment type="similarity">
    <text evidence="1 4">Belongs to the bacterial histone-like protein family.</text>
</comment>
<dbReference type="Gene3D" id="4.10.520.10">
    <property type="entry name" value="IHF-like DNA-binding proteins"/>
    <property type="match status" value="1"/>
</dbReference>
<evidence type="ECO:0000313" key="7">
    <source>
        <dbReference type="Proteomes" id="UP000431269"/>
    </source>
</evidence>
<feature type="region of interest" description="Disordered" evidence="5">
    <location>
        <begin position="1"/>
        <end position="31"/>
    </location>
</feature>
<dbReference type="AlphaFoldDB" id="A0A6I6MW93"/>
<organism evidence="6 7">
    <name type="scientific">Terricaulis silvestris</name>
    <dbReference type="NCBI Taxonomy" id="2686094"/>
    <lineage>
        <taxon>Bacteria</taxon>
        <taxon>Pseudomonadati</taxon>
        <taxon>Pseudomonadota</taxon>
        <taxon>Alphaproteobacteria</taxon>
        <taxon>Caulobacterales</taxon>
        <taxon>Caulobacteraceae</taxon>
        <taxon>Terricaulis</taxon>
    </lineage>
</organism>